<keyword evidence="4" id="KW-1133">Transmembrane helix</keyword>
<evidence type="ECO:0000259" key="5">
    <source>
        <dbReference type="PROSITE" id="PS51485"/>
    </source>
</evidence>
<dbReference type="GO" id="GO:0046872">
    <property type="term" value="F:metal ion binding"/>
    <property type="evidence" value="ECO:0007669"/>
    <property type="project" value="UniProtKB-KW"/>
</dbReference>
<evidence type="ECO:0000313" key="6">
    <source>
        <dbReference type="EMBL" id="KAL0913448.1"/>
    </source>
</evidence>
<evidence type="ECO:0000256" key="3">
    <source>
        <dbReference type="SAM" id="MobiDB-lite"/>
    </source>
</evidence>
<dbReference type="PROSITE" id="PS51257">
    <property type="entry name" value="PROKAR_LIPOPROTEIN"/>
    <property type="match status" value="1"/>
</dbReference>
<dbReference type="FunFam" id="2.60.40.420:FF:000003">
    <property type="entry name" value="Blue copper"/>
    <property type="match status" value="1"/>
</dbReference>
<keyword evidence="2" id="KW-0325">Glycoprotein</keyword>
<keyword evidence="1" id="KW-0479">Metal-binding</keyword>
<dbReference type="CDD" id="cd04216">
    <property type="entry name" value="Phytocyanin"/>
    <property type="match status" value="1"/>
</dbReference>
<dbReference type="InterPro" id="IPR008972">
    <property type="entry name" value="Cupredoxin"/>
</dbReference>
<feature type="region of interest" description="Disordered" evidence="3">
    <location>
        <begin position="138"/>
        <end position="165"/>
    </location>
</feature>
<sequence length="203" mass="22320">MRFAFPYTEIFQPPLMAKFLLLSALSIIFTVFLACEATIFLVGDSAGWDTSADLTSWPANKIFSVGDVLLFQYSNYHSVNQVDKNGYETCNTSNALLSRSDGNTSISLSSSGDIYFICSKLPHCFGGMKLKVNVRSNQTGKPPAASPETFPTTTLPRNSTSTTDGDFLPPLFGGVDHAGRGRALFITLCFNFGALWWLFMMKF</sequence>
<feature type="compositionally biased region" description="Low complexity" evidence="3">
    <location>
        <begin position="151"/>
        <end position="163"/>
    </location>
</feature>
<feature type="transmembrane region" description="Helical" evidence="4">
    <location>
        <begin position="20"/>
        <end position="42"/>
    </location>
</feature>
<dbReference type="InterPro" id="IPR003245">
    <property type="entry name" value="Phytocyanin_dom"/>
</dbReference>
<keyword evidence="4" id="KW-0812">Transmembrane</keyword>
<dbReference type="PANTHER" id="PTHR33021:SF339">
    <property type="entry name" value="OS07G0570600 PROTEIN"/>
    <property type="match status" value="1"/>
</dbReference>
<keyword evidence="7" id="KW-1185">Reference proteome</keyword>
<name>A0ABD0ULG5_DENTH</name>
<dbReference type="PROSITE" id="PS51485">
    <property type="entry name" value="PHYTOCYANIN"/>
    <property type="match status" value="1"/>
</dbReference>
<feature type="domain" description="Phytocyanin" evidence="5">
    <location>
        <begin position="38"/>
        <end position="136"/>
    </location>
</feature>
<evidence type="ECO:0000256" key="1">
    <source>
        <dbReference type="ARBA" id="ARBA00022723"/>
    </source>
</evidence>
<gene>
    <name evidence="6" type="ORF">M5K25_016910</name>
</gene>
<evidence type="ECO:0000313" key="7">
    <source>
        <dbReference type="Proteomes" id="UP001552299"/>
    </source>
</evidence>
<dbReference type="Proteomes" id="UP001552299">
    <property type="component" value="Unassembled WGS sequence"/>
</dbReference>
<dbReference type="EMBL" id="JANQDX010000013">
    <property type="protein sequence ID" value="KAL0913448.1"/>
    <property type="molecule type" value="Genomic_DNA"/>
</dbReference>
<proteinExistence type="predicted"/>
<dbReference type="AlphaFoldDB" id="A0ABD0ULG5"/>
<dbReference type="Pfam" id="PF02298">
    <property type="entry name" value="Cu_bind_like"/>
    <property type="match status" value="1"/>
</dbReference>
<dbReference type="InterPro" id="IPR039391">
    <property type="entry name" value="Phytocyanin-like"/>
</dbReference>
<dbReference type="SUPFAM" id="SSF49503">
    <property type="entry name" value="Cupredoxins"/>
    <property type="match status" value="1"/>
</dbReference>
<feature type="transmembrane region" description="Helical" evidence="4">
    <location>
        <begin position="183"/>
        <end position="200"/>
    </location>
</feature>
<organism evidence="6 7">
    <name type="scientific">Dendrobium thyrsiflorum</name>
    <name type="common">Pinecone-like raceme dendrobium</name>
    <name type="synonym">Orchid</name>
    <dbReference type="NCBI Taxonomy" id="117978"/>
    <lineage>
        <taxon>Eukaryota</taxon>
        <taxon>Viridiplantae</taxon>
        <taxon>Streptophyta</taxon>
        <taxon>Embryophyta</taxon>
        <taxon>Tracheophyta</taxon>
        <taxon>Spermatophyta</taxon>
        <taxon>Magnoliopsida</taxon>
        <taxon>Liliopsida</taxon>
        <taxon>Asparagales</taxon>
        <taxon>Orchidaceae</taxon>
        <taxon>Epidendroideae</taxon>
        <taxon>Malaxideae</taxon>
        <taxon>Dendrobiinae</taxon>
        <taxon>Dendrobium</taxon>
    </lineage>
</organism>
<reference evidence="6 7" key="1">
    <citation type="journal article" date="2024" name="Plant Biotechnol. J.">
        <title>Dendrobium thyrsiflorum genome and its molecular insights into genes involved in important horticultural traits.</title>
        <authorList>
            <person name="Chen B."/>
            <person name="Wang J.Y."/>
            <person name="Zheng P.J."/>
            <person name="Li K.L."/>
            <person name="Liang Y.M."/>
            <person name="Chen X.F."/>
            <person name="Zhang C."/>
            <person name="Zhao X."/>
            <person name="He X."/>
            <person name="Zhang G.Q."/>
            <person name="Liu Z.J."/>
            <person name="Xu Q."/>
        </authorList>
    </citation>
    <scope>NUCLEOTIDE SEQUENCE [LARGE SCALE GENOMIC DNA]</scope>
    <source>
        <strain evidence="6">GZMU011</strain>
    </source>
</reference>
<comment type="caution">
    <text evidence="6">The sequence shown here is derived from an EMBL/GenBank/DDBJ whole genome shotgun (WGS) entry which is preliminary data.</text>
</comment>
<accession>A0ABD0ULG5</accession>
<dbReference type="PANTHER" id="PTHR33021">
    <property type="entry name" value="BLUE COPPER PROTEIN"/>
    <property type="match status" value="1"/>
</dbReference>
<evidence type="ECO:0000256" key="2">
    <source>
        <dbReference type="ARBA" id="ARBA00023180"/>
    </source>
</evidence>
<evidence type="ECO:0000256" key="4">
    <source>
        <dbReference type="SAM" id="Phobius"/>
    </source>
</evidence>
<dbReference type="Gene3D" id="2.60.40.420">
    <property type="entry name" value="Cupredoxins - blue copper proteins"/>
    <property type="match status" value="1"/>
</dbReference>
<keyword evidence="4" id="KW-0472">Membrane</keyword>
<protein>
    <recommendedName>
        <fullName evidence="5">Phytocyanin domain-containing protein</fullName>
    </recommendedName>
</protein>